<gene>
    <name evidence="1" type="ORF">SAMN04488012_106162</name>
</gene>
<proteinExistence type="predicted"/>
<accession>A0A1M6HV78</accession>
<name>A0A1M6HV78_9RHOB</name>
<evidence type="ECO:0000313" key="2">
    <source>
        <dbReference type="Proteomes" id="UP000184040"/>
    </source>
</evidence>
<dbReference type="InterPro" id="IPR010865">
    <property type="entry name" value="DUF1499"/>
</dbReference>
<organism evidence="1 2">
    <name type="scientific">Palleronia salina</name>
    <dbReference type="NCBI Taxonomy" id="313368"/>
    <lineage>
        <taxon>Bacteria</taxon>
        <taxon>Pseudomonadati</taxon>
        <taxon>Pseudomonadota</taxon>
        <taxon>Alphaproteobacteria</taxon>
        <taxon>Rhodobacterales</taxon>
        <taxon>Roseobacteraceae</taxon>
        <taxon>Palleronia</taxon>
    </lineage>
</organism>
<dbReference type="RefSeq" id="WP_073128782.1">
    <property type="nucleotide sequence ID" value="NZ_FQZA01000006.1"/>
</dbReference>
<sequence>MKWVLIVLVLIVLAVLAAAIFIRSRPVPQSALDFPQVTRGAGDDTRQSGFTAVRTPDDPEAAVLRLLDAARDTPRTDIVLNEPYRFVAVTRSLVMGFPDVAHVWADGDRVIVTSSLVMGKYDFGKNQERMRGWLEAAQL</sequence>
<dbReference type="Proteomes" id="UP000184040">
    <property type="component" value="Unassembled WGS sequence"/>
</dbReference>
<dbReference type="Pfam" id="PF07386">
    <property type="entry name" value="DUF1499"/>
    <property type="match status" value="1"/>
</dbReference>
<evidence type="ECO:0000313" key="1">
    <source>
        <dbReference type="EMBL" id="SHJ26095.1"/>
    </source>
</evidence>
<protein>
    <recommendedName>
        <fullName evidence="3">DUF1499 domain-containing protein</fullName>
    </recommendedName>
</protein>
<dbReference type="EMBL" id="FQZA01000006">
    <property type="protein sequence ID" value="SHJ26095.1"/>
    <property type="molecule type" value="Genomic_DNA"/>
</dbReference>
<reference evidence="1 2" key="1">
    <citation type="submission" date="2016-11" db="EMBL/GenBank/DDBJ databases">
        <authorList>
            <person name="Jaros S."/>
            <person name="Januszkiewicz K."/>
            <person name="Wedrychowicz H."/>
        </authorList>
    </citation>
    <scope>NUCLEOTIDE SEQUENCE [LARGE SCALE GENOMIC DNA]</scope>
    <source>
        <strain evidence="1 2">DSM 26892</strain>
    </source>
</reference>
<dbReference type="STRING" id="313368.SAMN04488012_106162"/>
<keyword evidence="2" id="KW-1185">Reference proteome</keyword>
<dbReference type="AlphaFoldDB" id="A0A1M6HV78"/>
<evidence type="ECO:0008006" key="3">
    <source>
        <dbReference type="Google" id="ProtNLM"/>
    </source>
</evidence>